<keyword evidence="1" id="KW-0067">ATP-binding</keyword>
<reference evidence="3 4" key="1">
    <citation type="submission" date="2016-04" db="EMBL/GenBank/DDBJ databases">
        <title>Draft genome sequence of Aeribacillus pallidus 8m3 from petroleum reservoir.</title>
        <authorList>
            <person name="Poltaraus A.B."/>
            <person name="Nazina T.N."/>
            <person name="Tourova T.P."/>
            <person name="Malakho S.M."/>
            <person name="Korshunova A.V."/>
            <person name="Sokolova D.S."/>
        </authorList>
    </citation>
    <scope>NUCLEOTIDE SEQUENCE [LARGE SCALE GENOMIC DNA]</scope>
    <source>
        <strain evidence="3 4">8m3</strain>
    </source>
</reference>
<evidence type="ECO:0000313" key="3">
    <source>
        <dbReference type="EMBL" id="KZN97030.1"/>
    </source>
</evidence>
<comment type="caution">
    <text evidence="3">The sequence shown here is derived from an EMBL/GenBank/DDBJ whole genome shotgun (WGS) entry which is preliminary data.</text>
</comment>
<evidence type="ECO:0000256" key="1">
    <source>
        <dbReference type="PROSITE-ProRule" id="PRU00409"/>
    </source>
</evidence>
<evidence type="ECO:0000259" key="2">
    <source>
        <dbReference type="PROSITE" id="PS50975"/>
    </source>
</evidence>
<evidence type="ECO:0000313" key="4">
    <source>
        <dbReference type="Proteomes" id="UP000076476"/>
    </source>
</evidence>
<organism evidence="3 4">
    <name type="scientific">Aeribacillus pallidus</name>
    <dbReference type="NCBI Taxonomy" id="33936"/>
    <lineage>
        <taxon>Bacteria</taxon>
        <taxon>Bacillati</taxon>
        <taxon>Bacillota</taxon>
        <taxon>Bacilli</taxon>
        <taxon>Bacillales</taxon>
        <taxon>Bacillaceae</taxon>
        <taxon>Aeribacillus</taxon>
    </lineage>
</organism>
<dbReference type="PROSITE" id="PS50975">
    <property type="entry name" value="ATP_GRASP"/>
    <property type="match status" value="1"/>
</dbReference>
<name>A0A165YFR7_9BACI</name>
<dbReference type="GO" id="GO:0005524">
    <property type="term" value="F:ATP binding"/>
    <property type="evidence" value="ECO:0007669"/>
    <property type="project" value="UniProtKB-UniRule"/>
</dbReference>
<dbReference type="SUPFAM" id="SSF56059">
    <property type="entry name" value="Glutathione synthetase ATP-binding domain-like"/>
    <property type="match status" value="1"/>
</dbReference>
<dbReference type="EMBL" id="LWBR01000013">
    <property type="protein sequence ID" value="KZN97030.1"/>
    <property type="molecule type" value="Genomic_DNA"/>
</dbReference>
<dbReference type="STRING" id="33936.AZI98_05555"/>
<dbReference type="GO" id="GO:0046872">
    <property type="term" value="F:metal ion binding"/>
    <property type="evidence" value="ECO:0007669"/>
    <property type="project" value="InterPro"/>
</dbReference>
<accession>A0A165YFR7</accession>
<dbReference type="RefSeq" id="WP_063387288.1">
    <property type="nucleotide sequence ID" value="NZ_LWBR01000013.1"/>
</dbReference>
<feature type="domain" description="ATP-grasp" evidence="2">
    <location>
        <begin position="119"/>
        <end position="338"/>
    </location>
</feature>
<dbReference type="AlphaFoldDB" id="A0A165YFR7"/>
<dbReference type="InterPro" id="IPR011761">
    <property type="entry name" value="ATP-grasp"/>
</dbReference>
<gene>
    <name evidence="3" type="ORF">AZI98_05555</name>
</gene>
<keyword evidence="1" id="KW-0547">Nucleotide-binding</keyword>
<dbReference type="InterPro" id="IPR026838">
    <property type="entry name" value="YheC/D"/>
</dbReference>
<keyword evidence="4" id="KW-1185">Reference proteome</keyword>
<proteinExistence type="predicted"/>
<dbReference type="Pfam" id="PF14398">
    <property type="entry name" value="ATPgrasp_YheCD"/>
    <property type="match status" value="1"/>
</dbReference>
<sequence length="357" mass="41435">MPHEMLVGILAGDNDRSGSFYGNISLFKAIQRHLAEQHSSSFVFTPSGMKEKSIVGYIYEPNENRWLKKKFLYPDVVYNRYPFRDTVQKTDFVFRSLNKKNIPYFNRHFFNKWDVITCLQKNKHLLPVIPESQLVTSKQDFYTFFEKYPSVYLKPVGQSQGKGIIKITAESKHNYIIKTVNSIKNESSLENIWKEIKHILNEPYMMQQEIVSDQINNHKYDLRILVHYSQNKYVISGIGVRASKNITTHVVHGGTILPFSFVKNRVDTKKLETICHEIGSTLSQCFQFIGEFSIDAGIDTKGNIFIYEVNSKPMVFDEKDIFQNGIVQLSKLFHHLAKNRIDSKKLDKNGCTSHKFL</sequence>
<protein>
    <recommendedName>
        <fullName evidence="2">ATP-grasp domain-containing protein</fullName>
    </recommendedName>
</protein>
<dbReference type="Proteomes" id="UP000076476">
    <property type="component" value="Unassembled WGS sequence"/>
</dbReference>